<dbReference type="EMBL" id="JSUH01000016">
    <property type="protein sequence ID" value="KHD96499.1"/>
    <property type="molecule type" value="Genomic_DNA"/>
</dbReference>
<protein>
    <submittedName>
        <fullName evidence="1">Histidine kinase</fullName>
    </submittedName>
</protein>
<dbReference type="RefSeq" id="WP_017832911.1">
    <property type="nucleotide sequence ID" value="NZ_JSUH01000016.1"/>
</dbReference>
<keyword evidence="2" id="KW-1185">Reference proteome</keyword>
<dbReference type="AlphaFoldDB" id="A0A0A6VRT5"/>
<name>A0A0A6VRT5_KOCRO</name>
<keyword evidence="1" id="KW-0418">Kinase</keyword>
<organism evidence="1 2">
    <name type="scientific">Kocuria rosea subsp. polaris</name>
    <dbReference type="NCBI Taxonomy" id="136273"/>
    <lineage>
        <taxon>Bacteria</taxon>
        <taxon>Bacillati</taxon>
        <taxon>Actinomycetota</taxon>
        <taxon>Actinomycetes</taxon>
        <taxon>Micrococcales</taxon>
        <taxon>Micrococcaceae</taxon>
        <taxon>Kocuria</taxon>
    </lineage>
</organism>
<accession>A0A0A6VRT5</accession>
<reference evidence="1 2" key="1">
    <citation type="journal article" date="2003" name="Int. J. Syst. Evol. Microbiol.">
        <title>Kocuria polaris sp. nov., an orange-pigmented psychrophilic bacterium isolated from an Antarctic cyanobacterial mat sample.</title>
        <authorList>
            <person name="Reddy G.S."/>
            <person name="Prakash J.S."/>
            <person name="Prabahar V."/>
            <person name="Matsumoto G.I."/>
            <person name="Stackebrandt E."/>
            <person name="Shivaji S."/>
        </authorList>
    </citation>
    <scope>NUCLEOTIDE SEQUENCE [LARGE SCALE GENOMIC DNA]</scope>
    <source>
        <strain evidence="1 2">CMS 76or</strain>
    </source>
</reference>
<dbReference type="OrthoDB" id="3215033at2"/>
<proteinExistence type="predicted"/>
<dbReference type="Proteomes" id="UP000030466">
    <property type="component" value="Unassembled WGS sequence"/>
</dbReference>
<comment type="caution">
    <text evidence="1">The sequence shown here is derived from an EMBL/GenBank/DDBJ whole genome shotgun (WGS) entry which is preliminary data.</text>
</comment>
<dbReference type="InterPro" id="IPR021408">
    <property type="entry name" value="DUF3046"/>
</dbReference>
<evidence type="ECO:0000313" key="1">
    <source>
        <dbReference type="EMBL" id="KHD96499.1"/>
    </source>
</evidence>
<sequence>MRLSSFWQLMADEFGAGYSRVLARDLVLGELEHRTAAEAIEAGVDPRTVWFALCRAQDVPESRWWGVDRPPRD</sequence>
<keyword evidence="1" id="KW-0808">Transferase</keyword>
<gene>
    <name evidence="1" type="ORF">GY22_15270</name>
</gene>
<dbReference type="Pfam" id="PF11248">
    <property type="entry name" value="DUF3046"/>
    <property type="match status" value="1"/>
</dbReference>
<evidence type="ECO:0000313" key="2">
    <source>
        <dbReference type="Proteomes" id="UP000030466"/>
    </source>
</evidence>
<dbReference type="GeneID" id="64347769"/>
<dbReference type="GO" id="GO:0016301">
    <property type="term" value="F:kinase activity"/>
    <property type="evidence" value="ECO:0007669"/>
    <property type="project" value="UniProtKB-KW"/>
</dbReference>